<evidence type="ECO:0000259" key="8">
    <source>
        <dbReference type="Pfam" id="PF02562"/>
    </source>
</evidence>
<evidence type="ECO:0000313" key="10">
    <source>
        <dbReference type="Proteomes" id="UP000064893"/>
    </source>
</evidence>
<dbReference type="GO" id="GO:0005524">
    <property type="term" value="F:ATP binding"/>
    <property type="evidence" value="ECO:0007669"/>
    <property type="project" value="UniProtKB-KW"/>
</dbReference>
<dbReference type="InterPro" id="IPR051451">
    <property type="entry name" value="PhoH2-like"/>
</dbReference>
<dbReference type="STRING" id="1307839.L21SP5_00966"/>
<evidence type="ECO:0000256" key="6">
    <source>
        <dbReference type="ARBA" id="ARBA00039970"/>
    </source>
</evidence>
<dbReference type="PATRIC" id="fig|1307839.3.peg.1024"/>
<proteinExistence type="inferred from homology"/>
<dbReference type="InterPro" id="IPR027417">
    <property type="entry name" value="P-loop_NTPase"/>
</dbReference>
<dbReference type="Pfam" id="PF02562">
    <property type="entry name" value="PhoH"/>
    <property type="match status" value="1"/>
</dbReference>
<evidence type="ECO:0000256" key="5">
    <source>
        <dbReference type="ARBA" id="ARBA00022840"/>
    </source>
</evidence>
<keyword evidence="5" id="KW-0067">ATP-binding</keyword>
<evidence type="ECO:0000256" key="1">
    <source>
        <dbReference type="ARBA" id="ARBA00004496"/>
    </source>
</evidence>
<reference evidence="9 10" key="1">
    <citation type="submission" date="2015-11" db="EMBL/GenBank/DDBJ databases">
        <title>Description and complete genome sequence of a novel strain predominating in hypersaline microbial mats and representing a new family of the Bacteriodetes phylum.</title>
        <authorList>
            <person name="Spring S."/>
            <person name="Bunk B."/>
            <person name="Sproer C."/>
            <person name="Klenk H.-P."/>
        </authorList>
    </citation>
    <scope>NUCLEOTIDE SEQUENCE [LARGE SCALE GENOMIC DNA]</scope>
    <source>
        <strain evidence="9 10">L21-Spi-D4</strain>
    </source>
</reference>
<evidence type="ECO:0000256" key="4">
    <source>
        <dbReference type="ARBA" id="ARBA00022741"/>
    </source>
</evidence>
<dbReference type="PANTHER" id="PTHR30473">
    <property type="entry name" value="PROTEIN PHOH"/>
    <property type="match status" value="1"/>
</dbReference>
<keyword evidence="10" id="KW-1185">Reference proteome</keyword>
<accession>A0A0S2HX16</accession>
<dbReference type="KEGG" id="blq:L21SP5_00966"/>
<keyword evidence="3" id="KW-0963">Cytoplasm</keyword>
<keyword evidence="4" id="KW-0547">Nucleotide-binding</keyword>
<evidence type="ECO:0000256" key="7">
    <source>
        <dbReference type="SAM" id="MobiDB-lite"/>
    </source>
</evidence>
<evidence type="ECO:0000256" key="2">
    <source>
        <dbReference type="ARBA" id="ARBA00010393"/>
    </source>
</evidence>
<organism evidence="9 10">
    <name type="scientific">Salinivirga cyanobacteriivorans</name>
    <dbReference type="NCBI Taxonomy" id="1307839"/>
    <lineage>
        <taxon>Bacteria</taxon>
        <taxon>Pseudomonadati</taxon>
        <taxon>Bacteroidota</taxon>
        <taxon>Bacteroidia</taxon>
        <taxon>Bacteroidales</taxon>
        <taxon>Salinivirgaceae</taxon>
        <taxon>Salinivirga</taxon>
    </lineage>
</organism>
<dbReference type="InterPro" id="IPR003714">
    <property type="entry name" value="PhoH"/>
</dbReference>
<feature type="domain" description="PhoH-like protein" evidence="8">
    <location>
        <begin position="107"/>
        <end position="310"/>
    </location>
</feature>
<dbReference type="GO" id="GO:0005829">
    <property type="term" value="C:cytosol"/>
    <property type="evidence" value="ECO:0007669"/>
    <property type="project" value="TreeGrafter"/>
</dbReference>
<dbReference type="EMBL" id="CP013118">
    <property type="protein sequence ID" value="ALO14633.1"/>
    <property type="molecule type" value="Genomic_DNA"/>
</dbReference>
<dbReference type="SUPFAM" id="SSF52540">
    <property type="entry name" value="P-loop containing nucleoside triphosphate hydrolases"/>
    <property type="match status" value="1"/>
</dbReference>
<dbReference type="Proteomes" id="UP000064893">
    <property type="component" value="Chromosome"/>
</dbReference>
<dbReference type="RefSeq" id="WP_057952159.1">
    <property type="nucleotide sequence ID" value="NZ_CP013118.1"/>
</dbReference>
<dbReference type="FunFam" id="3.40.50.300:FF:000013">
    <property type="entry name" value="PhoH family ATPase"/>
    <property type="match status" value="1"/>
</dbReference>
<gene>
    <name evidence="9" type="primary">ybeZ</name>
    <name evidence="9" type="ORF">L21SP5_00966</name>
</gene>
<dbReference type="AlphaFoldDB" id="A0A0S2HX16"/>
<feature type="compositionally biased region" description="Polar residues" evidence="7">
    <location>
        <begin position="330"/>
        <end position="339"/>
    </location>
</feature>
<dbReference type="Gene3D" id="3.40.50.300">
    <property type="entry name" value="P-loop containing nucleotide triphosphate hydrolases"/>
    <property type="match status" value="1"/>
</dbReference>
<sequence length="339" mass="38425">MIEKSIKITELELIDLYGVNDTKLDVMRELFPKLRIVARGDVMKVMGEEDEILYFEEKLNEFVEHFHQYGKLTPDDISRIVNEYKPANKEDLKKSDVLVFGRNGKPINARTKNQRKLVQSVHSNDLVFAIGPAGSGKTYTAIAMAVRALKNKEVKRIILSRPAVEAGENLGFLPGDLKEKIDPYLQPLYDALNDMLPSRKLESYLEDGTVHIAPLAFMRGRTLDNAFVILDEAQNTTINQLKMFLTRMGEHSKMLITGDVTQIDLPGRMESGLLHGIKLLKNIDGVSTVYLDETDIVRHRLVKQIVLAYQSDRDKRAMDAKKDAVKKPENSNTEKSNNQ</sequence>
<dbReference type="PANTHER" id="PTHR30473:SF1">
    <property type="entry name" value="PHOH-LIKE PROTEIN"/>
    <property type="match status" value="1"/>
</dbReference>
<name>A0A0S2HX16_9BACT</name>
<feature type="compositionally biased region" description="Basic and acidic residues" evidence="7">
    <location>
        <begin position="314"/>
        <end position="329"/>
    </location>
</feature>
<evidence type="ECO:0000256" key="3">
    <source>
        <dbReference type="ARBA" id="ARBA00022490"/>
    </source>
</evidence>
<feature type="region of interest" description="Disordered" evidence="7">
    <location>
        <begin position="314"/>
        <end position="339"/>
    </location>
</feature>
<comment type="similarity">
    <text evidence="2">Belongs to the PhoH family.</text>
</comment>
<dbReference type="OrthoDB" id="9773137at2"/>
<evidence type="ECO:0000313" key="9">
    <source>
        <dbReference type="EMBL" id="ALO14633.1"/>
    </source>
</evidence>
<comment type="subcellular location">
    <subcellularLocation>
        <location evidence="1">Cytoplasm</location>
    </subcellularLocation>
</comment>
<protein>
    <recommendedName>
        <fullName evidence="6">PhoH-like protein</fullName>
    </recommendedName>
</protein>